<feature type="compositionally biased region" description="Low complexity" evidence="1">
    <location>
        <begin position="7"/>
        <end position="30"/>
    </location>
</feature>
<evidence type="ECO:0000256" key="1">
    <source>
        <dbReference type="SAM" id="MobiDB-lite"/>
    </source>
</evidence>
<organism evidence="2 3">
    <name type="scientific">Bambusicola thoracicus</name>
    <name type="common">Chinese bamboo-partridge</name>
    <name type="synonym">Perdix thoracica</name>
    <dbReference type="NCBI Taxonomy" id="9083"/>
    <lineage>
        <taxon>Eukaryota</taxon>
        <taxon>Metazoa</taxon>
        <taxon>Chordata</taxon>
        <taxon>Craniata</taxon>
        <taxon>Vertebrata</taxon>
        <taxon>Euteleostomi</taxon>
        <taxon>Archelosauria</taxon>
        <taxon>Archosauria</taxon>
        <taxon>Dinosauria</taxon>
        <taxon>Saurischia</taxon>
        <taxon>Theropoda</taxon>
        <taxon>Coelurosauria</taxon>
        <taxon>Aves</taxon>
        <taxon>Neognathae</taxon>
        <taxon>Galloanserae</taxon>
        <taxon>Galliformes</taxon>
        <taxon>Phasianidae</taxon>
        <taxon>Perdicinae</taxon>
        <taxon>Bambusicola</taxon>
    </lineage>
</organism>
<feature type="non-terminal residue" evidence="2">
    <location>
        <position position="1"/>
    </location>
</feature>
<name>A0A2P4SF75_BAMTH</name>
<proteinExistence type="predicted"/>
<protein>
    <submittedName>
        <fullName evidence="2">Uncharacterized protein</fullName>
    </submittedName>
</protein>
<reference evidence="2 3" key="1">
    <citation type="submission" date="2018-01" db="EMBL/GenBank/DDBJ databases">
        <title>Comparison of the Chinese Bamboo Partridge and Red Junglefowl genome sequences highlights the importance of demography in genome evolution.</title>
        <authorList>
            <person name="Tiley G.P."/>
            <person name="Kimball R.T."/>
            <person name="Braun E.L."/>
            <person name="Burleigh J.G."/>
        </authorList>
    </citation>
    <scope>NUCLEOTIDE SEQUENCE [LARGE SCALE GENOMIC DNA]</scope>
    <source>
        <strain evidence="2">RTK389</strain>
        <tissue evidence="2">Blood</tissue>
    </source>
</reference>
<evidence type="ECO:0000313" key="3">
    <source>
        <dbReference type="Proteomes" id="UP000237246"/>
    </source>
</evidence>
<evidence type="ECO:0000313" key="2">
    <source>
        <dbReference type="EMBL" id="POI22769.1"/>
    </source>
</evidence>
<keyword evidence="3" id="KW-1185">Reference proteome</keyword>
<dbReference type="Proteomes" id="UP000237246">
    <property type="component" value="Unassembled WGS sequence"/>
</dbReference>
<feature type="compositionally biased region" description="Basic residues" evidence="1">
    <location>
        <begin position="38"/>
        <end position="55"/>
    </location>
</feature>
<dbReference type="EMBL" id="PPHD01055063">
    <property type="protein sequence ID" value="POI22769.1"/>
    <property type="molecule type" value="Genomic_DNA"/>
</dbReference>
<comment type="caution">
    <text evidence="2">The sequence shown here is derived from an EMBL/GenBank/DDBJ whole genome shotgun (WGS) entry which is preliminary data.</text>
</comment>
<dbReference type="AlphaFoldDB" id="A0A2P4SF75"/>
<accession>A0A2P4SF75</accession>
<feature type="region of interest" description="Disordered" evidence="1">
    <location>
        <begin position="1"/>
        <end position="82"/>
    </location>
</feature>
<gene>
    <name evidence="2" type="ORF">CIB84_013483</name>
</gene>
<sequence length="82" mass="8935">GARRSPRAAAPAARRSAAPRRAAQPGSAAQRPRERPRGGRGRRARVPPRQLRRGLRGVLLVRRAPHQGGVPPLRHPGAARRR</sequence>